<accession>X0SAH5</accession>
<dbReference type="PANTHER" id="PTHR43943:SF17">
    <property type="entry name" value="3-PHENYLPROPIONATE-DIHYDRODIOL_CINNAMIC ACID-DIHYDRODIOL DEHYDROGENASE"/>
    <property type="match status" value="1"/>
</dbReference>
<name>X0SAH5_9ZZZZ</name>
<dbReference type="PANTHER" id="PTHR43943">
    <property type="entry name" value="DEHYDROGENASE/REDUCTASE (SDR FAMILY) MEMBER 4"/>
    <property type="match status" value="1"/>
</dbReference>
<sequence length="182" mass="19489">MDLGLKDNVALVTAASRGLGKAAAMEFGREGAKVAICARSDRVDGTAEEIRDQTGAEVLAIRADLTKSDDIRVLKQKTLERFGQIDILIINTGGPPPGGFLNLCPEDWEAAVELTLMSAVHLCYAVIPHMVERGEGSIVATQSYSVKQPIDHLILSNSIRLAVIGLMKSLANELGPRGIRVN</sequence>
<dbReference type="Gene3D" id="3.40.50.720">
    <property type="entry name" value="NAD(P)-binding Rossmann-like Domain"/>
    <property type="match status" value="1"/>
</dbReference>
<evidence type="ECO:0000256" key="2">
    <source>
        <dbReference type="ARBA" id="ARBA00023002"/>
    </source>
</evidence>
<dbReference type="AlphaFoldDB" id="X0SAH5"/>
<keyword evidence="2" id="KW-0560">Oxidoreductase</keyword>
<protein>
    <submittedName>
        <fullName evidence="3">Uncharacterized protein</fullName>
    </submittedName>
</protein>
<evidence type="ECO:0000313" key="3">
    <source>
        <dbReference type="EMBL" id="GAF78033.1"/>
    </source>
</evidence>
<dbReference type="EMBL" id="BARS01000483">
    <property type="protein sequence ID" value="GAF78033.1"/>
    <property type="molecule type" value="Genomic_DNA"/>
</dbReference>
<dbReference type="GO" id="GO:0016491">
    <property type="term" value="F:oxidoreductase activity"/>
    <property type="evidence" value="ECO:0007669"/>
    <property type="project" value="UniProtKB-KW"/>
</dbReference>
<comment type="caution">
    <text evidence="3">The sequence shown here is derived from an EMBL/GenBank/DDBJ whole genome shotgun (WGS) entry which is preliminary data.</text>
</comment>
<comment type="similarity">
    <text evidence="1">Belongs to the short-chain dehydrogenases/reductases (SDR) family.</text>
</comment>
<organism evidence="3">
    <name type="scientific">marine sediment metagenome</name>
    <dbReference type="NCBI Taxonomy" id="412755"/>
    <lineage>
        <taxon>unclassified sequences</taxon>
        <taxon>metagenomes</taxon>
        <taxon>ecological metagenomes</taxon>
    </lineage>
</organism>
<feature type="non-terminal residue" evidence="3">
    <location>
        <position position="182"/>
    </location>
</feature>
<dbReference type="InterPro" id="IPR036291">
    <property type="entry name" value="NAD(P)-bd_dom_sf"/>
</dbReference>
<reference evidence="3" key="1">
    <citation type="journal article" date="2014" name="Front. Microbiol.">
        <title>High frequency of phylogenetically diverse reductive dehalogenase-homologous genes in deep subseafloor sedimentary metagenomes.</title>
        <authorList>
            <person name="Kawai M."/>
            <person name="Futagami T."/>
            <person name="Toyoda A."/>
            <person name="Takaki Y."/>
            <person name="Nishi S."/>
            <person name="Hori S."/>
            <person name="Arai W."/>
            <person name="Tsubouchi T."/>
            <person name="Morono Y."/>
            <person name="Uchiyama I."/>
            <person name="Ito T."/>
            <person name="Fujiyama A."/>
            <person name="Inagaki F."/>
            <person name="Takami H."/>
        </authorList>
    </citation>
    <scope>NUCLEOTIDE SEQUENCE</scope>
    <source>
        <strain evidence="3">Expedition CK06-06</strain>
    </source>
</reference>
<dbReference type="PRINTS" id="PR00081">
    <property type="entry name" value="GDHRDH"/>
</dbReference>
<dbReference type="SUPFAM" id="SSF51735">
    <property type="entry name" value="NAD(P)-binding Rossmann-fold domains"/>
    <property type="match status" value="1"/>
</dbReference>
<gene>
    <name evidence="3" type="ORF">S01H1_01167</name>
</gene>
<dbReference type="InterPro" id="IPR002347">
    <property type="entry name" value="SDR_fam"/>
</dbReference>
<evidence type="ECO:0000256" key="1">
    <source>
        <dbReference type="ARBA" id="ARBA00006484"/>
    </source>
</evidence>
<proteinExistence type="inferred from homology"/>
<dbReference type="Pfam" id="PF00106">
    <property type="entry name" value="adh_short"/>
    <property type="match status" value="1"/>
</dbReference>